<protein>
    <submittedName>
        <fullName evidence="1">Uncharacterized protein</fullName>
    </submittedName>
</protein>
<proteinExistence type="predicted"/>
<gene>
    <name evidence="1" type="ORF">EVC06_233</name>
</gene>
<dbReference type="Proteomes" id="UP000646667">
    <property type="component" value="Segment"/>
</dbReference>
<evidence type="ECO:0000313" key="2">
    <source>
        <dbReference type="Proteomes" id="UP000646667"/>
    </source>
</evidence>
<name>A0A7S5RAL7_9CAUD</name>
<organism evidence="1 2">
    <name type="scientific">Rhizobium phage RHph_N34</name>
    <dbReference type="NCBI Taxonomy" id="2509586"/>
    <lineage>
        <taxon>Viruses</taxon>
        <taxon>Duplodnaviria</taxon>
        <taxon>Heunggongvirae</taxon>
        <taxon>Uroviricota</taxon>
        <taxon>Caudoviricetes</taxon>
        <taxon>Pootjesviridae</taxon>
        <taxon>Staniewskivirinae</taxon>
        <taxon>Trinifflemingvirus</taxon>
        <taxon>Trinifflemingvirus N34</taxon>
    </lineage>
</organism>
<accession>A0A7S5RAL7</accession>
<sequence length="71" mass="8387">MSLRELNDEEFKRHEKEVLKRYLSAYEEYDAVVKEMDWRAASKCEHCKTGKLLSGHGGGVKCDTCNYWFCY</sequence>
<evidence type="ECO:0000313" key="1">
    <source>
        <dbReference type="EMBL" id="QIG74008.1"/>
    </source>
</evidence>
<keyword evidence="2" id="KW-1185">Reference proteome</keyword>
<dbReference type="EMBL" id="MN988534">
    <property type="protein sequence ID" value="QIG74008.1"/>
    <property type="molecule type" value="Genomic_DNA"/>
</dbReference>
<reference evidence="1 2" key="1">
    <citation type="submission" date="2020-01" db="EMBL/GenBank/DDBJ databases">
        <title>Patterns of diversity and host range of bacteriophage communities associated with bean-nodulatin bacteria.</title>
        <authorList>
            <person name="Vann Cauwenberghe J."/>
            <person name="Santamaria R.I."/>
            <person name="Bustos P."/>
            <person name="Juarez S."/>
            <person name="Gonzalez V."/>
        </authorList>
    </citation>
    <scope>NUCLEOTIDE SEQUENCE [LARGE SCALE GENOMIC DNA]</scope>
    <source>
        <strain evidence="2">RHph</strain>
    </source>
</reference>